<dbReference type="InterPro" id="IPR006140">
    <property type="entry name" value="D-isomer_DH_NAD-bd"/>
</dbReference>
<dbReference type="SMART" id="SM00997">
    <property type="entry name" value="AdoHcyase_NAD"/>
    <property type="match status" value="1"/>
</dbReference>
<evidence type="ECO:0000256" key="2">
    <source>
        <dbReference type="ARBA" id="ARBA00023002"/>
    </source>
</evidence>
<dbReference type="InterPro" id="IPR050223">
    <property type="entry name" value="D-isomer_2-hydroxyacid_DH"/>
</dbReference>
<dbReference type="SUPFAM" id="SSF52283">
    <property type="entry name" value="Formate/glycerate dehydrogenase catalytic domain-like"/>
    <property type="match status" value="1"/>
</dbReference>
<sequence>MKIVFTTRMPLGWFAPLSLHTLVMPEDEAFSTEGIKKELTDCDILISAFSFAVTADTIDSAPRLRLIANLGVGYNNIDTTAATERRIMVTNTPQPVIEPTAEHTFTLMLGAAHRVAELDRKMRMPQSPIRFGVMENLGTAISGKTLGIIGMGRIGQSVARKAAAFGMRVIYYNRHRLPAEKESELHAEYMPLDGLLQKSDIITLHTPYTSESHHIIDSRALSLMKPTAILVNTARGACVDEQALVKHLADGKIWGAALDVYEHEPQVSPELYKMDNVLLSPHVGTATVECRQAMAQCVCDNIHAFISGQYERMDWVNKF</sequence>
<feature type="domain" description="S-adenosyl-L-homocysteine hydrolase NAD binding" evidence="5">
    <location>
        <begin position="129"/>
        <end position="288"/>
    </location>
</feature>
<evidence type="ECO:0000313" key="6">
    <source>
        <dbReference type="EMBL" id="MBO8439759.1"/>
    </source>
</evidence>
<dbReference type="PANTHER" id="PTHR10996">
    <property type="entry name" value="2-HYDROXYACID DEHYDROGENASE-RELATED"/>
    <property type="match status" value="1"/>
</dbReference>
<name>A0A940DIW9_9BACT</name>
<dbReference type="PROSITE" id="PS00065">
    <property type="entry name" value="D_2_HYDROXYACID_DH_1"/>
    <property type="match status" value="1"/>
</dbReference>
<dbReference type="SUPFAM" id="SSF51735">
    <property type="entry name" value="NAD(P)-binding Rossmann-fold domains"/>
    <property type="match status" value="1"/>
</dbReference>
<comment type="similarity">
    <text evidence="1 4">Belongs to the D-isomer specific 2-hydroxyacid dehydrogenase family.</text>
</comment>
<dbReference type="Gene3D" id="3.40.50.720">
    <property type="entry name" value="NAD(P)-binding Rossmann-like Domain"/>
    <property type="match status" value="2"/>
</dbReference>
<evidence type="ECO:0000259" key="5">
    <source>
        <dbReference type="SMART" id="SM00997"/>
    </source>
</evidence>
<keyword evidence="3" id="KW-0520">NAD</keyword>
<protein>
    <submittedName>
        <fullName evidence="6">Dihydrofolate reductase</fullName>
    </submittedName>
</protein>
<dbReference type="InterPro" id="IPR015878">
    <property type="entry name" value="Ado_hCys_hydrolase_NAD-bd"/>
</dbReference>
<dbReference type="GO" id="GO:0051287">
    <property type="term" value="F:NAD binding"/>
    <property type="evidence" value="ECO:0007669"/>
    <property type="project" value="InterPro"/>
</dbReference>
<gene>
    <name evidence="6" type="ORF">IAC51_03825</name>
</gene>
<dbReference type="GO" id="GO:0030267">
    <property type="term" value="F:glyoxylate reductase (NADPH) activity"/>
    <property type="evidence" value="ECO:0007669"/>
    <property type="project" value="TreeGrafter"/>
</dbReference>
<dbReference type="InterPro" id="IPR036291">
    <property type="entry name" value="NAD(P)-bd_dom_sf"/>
</dbReference>
<keyword evidence="2 4" id="KW-0560">Oxidoreductase</keyword>
<evidence type="ECO:0000313" key="7">
    <source>
        <dbReference type="Proteomes" id="UP000712007"/>
    </source>
</evidence>
<dbReference type="Pfam" id="PF02826">
    <property type="entry name" value="2-Hacid_dh_C"/>
    <property type="match status" value="1"/>
</dbReference>
<reference evidence="6" key="1">
    <citation type="submission" date="2020-10" db="EMBL/GenBank/DDBJ databases">
        <authorList>
            <person name="Gilroy R."/>
        </authorList>
    </citation>
    <scope>NUCLEOTIDE SEQUENCE</scope>
    <source>
        <strain evidence="6">3924</strain>
    </source>
</reference>
<proteinExistence type="inferred from homology"/>
<organism evidence="6 7">
    <name type="scientific">Candidatus Aphodosoma intestinipullorum</name>
    <dbReference type="NCBI Taxonomy" id="2840674"/>
    <lineage>
        <taxon>Bacteria</taxon>
        <taxon>Pseudomonadati</taxon>
        <taxon>Bacteroidota</taxon>
        <taxon>Bacteroidia</taxon>
        <taxon>Bacteroidales</taxon>
        <taxon>Candidatus Aphodosoma</taxon>
    </lineage>
</organism>
<dbReference type="FunFam" id="3.40.50.720:FF:000203">
    <property type="entry name" value="D-3-phosphoglycerate dehydrogenase (SerA)"/>
    <property type="match status" value="1"/>
</dbReference>
<dbReference type="GO" id="GO:0005829">
    <property type="term" value="C:cytosol"/>
    <property type="evidence" value="ECO:0007669"/>
    <property type="project" value="TreeGrafter"/>
</dbReference>
<dbReference type="InterPro" id="IPR029753">
    <property type="entry name" value="D-isomer_DH_CS"/>
</dbReference>
<dbReference type="InterPro" id="IPR029752">
    <property type="entry name" value="D-isomer_DH_CS1"/>
</dbReference>
<dbReference type="Proteomes" id="UP000712007">
    <property type="component" value="Unassembled WGS sequence"/>
</dbReference>
<evidence type="ECO:0000256" key="3">
    <source>
        <dbReference type="ARBA" id="ARBA00023027"/>
    </source>
</evidence>
<reference evidence="6" key="2">
    <citation type="journal article" date="2021" name="PeerJ">
        <title>Extensive microbial diversity within the chicken gut microbiome revealed by metagenomics and culture.</title>
        <authorList>
            <person name="Gilroy R."/>
            <person name="Ravi A."/>
            <person name="Getino M."/>
            <person name="Pursley I."/>
            <person name="Horton D.L."/>
            <person name="Alikhan N.F."/>
            <person name="Baker D."/>
            <person name="Gharbi K."/>
            <person name="Hall N."/>
            <person name="Watson M."/>
            <person name="Adriaenssens E.M."/>
            <person name="Foster-Nyarko E."/>
            <person name="Jarju S."/>
            <person name="Secka A."/>
            <person name="Antonio M."/>
            <person name="Oren A."/>
            <person name="Chaudhuri R.R."/>
            <person name="La Ragione R."/>
            <person name="Hildebrand F."/>
            <person name="Pallen M.J."/>
        </authorList>
    </citation>
    <scope>NUCLEOTIDE SEQUENCE</scope>
    <source>
        <strain evidence="6">3924</strain>
    </source>
</reference>
<accession>A0A940DIW9</accession>
<dbReference type="PROSITE" id="PS00670">
    <property type="entry name" value="D_2_HYDROXYACID_DH_2"/>
    <property type="match status" value="1"/>
</dbReference>
<evidence type="ECO:0000256" key="4">
    <source>
        <dbReference type="RuleBase" id="RU003719"/>
    </source>
</evidence>
<dbReference type="Pfam" id="PF00389">
    <property type="entry name" value="2-Hacid_dh"/>
    <property type="match status" value="1"/>
</dbReference>
<dbReference type="InterPro" id="IPR006139">
    <property type="entry name" value="D-isomer_2_OHA_DH_cat_dom"/>
</dbReference>
<dbReference type="GO" id="GO:0016618">
    <property type="term" value="F:hydroxypyruvate reductase [NAD(P)H] activity"/>
    <property type="evidence" value="ECO:0007669"/>
    <property type="project" value="TreeGrafter"/>
</dbReference>
<dbReference type="EMBL" id="JADIMV010000064">
    <property type="protein sequence ID" value="MBO8439759.1"/>
    <property type="molecule type" value="Genomic_DNA"/>
</dbReference>
<comment type="caution">
    <text evidence="6">The sequence shown here is derived from an EMBL/GenBank/DDBJ whole genome shotgun (WGS) entry which is preliminary data.</text>
</comment>
<dbReference type="PANTHER" id="PTHR10996:SF283">
    <property type="entry name" value="GLYOXYLATE_HYDROXYPYRUVATE REDUCTASE B"/>
    <property type="match status" value="1"/>
</dbReference>
<dbReference type="AlphaFoldDB" id="A0A940DIW9"/>
<evidence type="ECO:0000256" key="1">
    <source>
        <dbReference type="ARBA" id="ARBA00005854"/>
    </source>
</evidence>